<feature type="region of interest" description="Disordered" evidence="1">
    <location>
        <begin position="77"/>
        <end position="107"/>
    </location>
</feature>
<accession>A0A6M3JV31</accession>
<sequence length="107" mass="12220">MNMARRTKYIVYVDKAILDKPFDVADAVMAHLIKKDVDTLERKKFFMAVRNAPTEQRAAKVIDEWVQVRDIAEFPFRKSKQEGNNADEDQGTEGGVSVDDQPDTESE</sequence>
<dbReference type="EMBL" id="MT142012">
    <property type="protein sequence ID" value="QJA73238.1"/>
    <property type="molecule type" value="Genomic_DNA"/>
</dbReference>
<protein>
    <submittedName>
        <fullName evidence="2">Uncharacterized protein</fullName>
    </submittedName>
</protein>
<dbReference type="AlphaFoldDB" id="A0A6M3JV31"/>
<organism evidence="2">
    <name type="scientific">viral metagenome</name>
    <dbReference type="NCBI Taxonomy" id="1070528"/>
    <lineage>
        <taxon>unclassified sequences</taxon>
        <taxon>metagenomes</taxon>
        <taxon>organismal metagenomes</taxon>
    </lineage>
</organism>
<gene>
    <name evidence="2" type="ORF">MM415A02425_0010</name>
    <name evidence="3" type="ORF">MM415B02868_0005</name>
</gene>
<evidence type="ECO:0000313" key="2">
    <source>
        <dbReference type="EMBL" id="QJA73238.1"/>
    </source>
</evidence>
<proteinExistence type="predicted"/>
<dbReference type="EMBL" id="MT142742">
    <property type="protein sequence ID" value="QJA87934.1"/>
    <property type="molecule type" value="Genomic_DNA"/>
</dbReference>
<name>A0A6M3JV31_9ZZZZ</name>
<reference evidence="2" key="1">
    <citation type="submission" date="2020-03" db="EMBL/GenBank/DDBJ databases">
        <title>The deep terrestrial virosphere.</title>
        <authorList>
            <person name="Holmfeldt K."/>
            <person name="Nilsson E."/>
            <person name="Simone D."/>
            <person name="Lopez-Fernandez M."/>
            <person name="Wu X."/>
            <person name="de Brujin I."/>
            <person name="Lundin D."/>
            <person name="Andersson A."/>
            <person name="Bertilsson S."/>
            <person name="Dopson M."/>
        </authorList>
    </citation>
    <scope>NUCLEOTIDE SEQUENCE</scope>
    <source>
        <strain evidence="2">MM415A02425</strain>
        <strain evidence="3">MM415B02868</strain>
    </source>
</reference>
<evidence type="ECO:0000313" key="3">
    <source>
        <dbReference type="EMBL" id="QJA87934.1"/>
    </source>
</evidence>
<evidence type="ECO:0000256" key="1">
    <source>
        <dbReference type="SAM" id="MobiDB-lite"/>
    </source>
</evidence>